<dbReference type="Proteomes" id="UP000033636">
    <property type="component" value="Unassembled WGS sequence"/>
</dbReference>
<comment type="caution">
    <text evidence="1">The sequence shown here is derived from an EMBL/GenBank/DDBJ whole genome shotgun (WGS) entry which is preliminary data.</text>
</comment>
<keyword evidence="1" id="KW-0067">ATP-binding</keyword>
<keyword evidence="1" id="KW-0547">Nucleotide-binding</keyword>
<evidence type="ECO:0000313" key="1">
    <source>
        <dbReference type="EMBL" id="MFB6490722.1"/>
    </source>
</evidence>
<dbReference type="EMBL" id="JZWT02000013">
    <property type="protein sequence ID" value="MFB6490722.1"/>
    <property type="molecule type" value="Genomic_DNA"/>
</dbReference>
<proteinExistence type="predicted"/>
<protein>
    <submittedName>
        <fullName evidence="1">ABC transporter ATP-binding protein</fullName>
    </submittedName>
</protein>
<sequence length="321" mass="34937">MAFVVADGLRKRFRTKERLGLFKSRNKVVEALAGVSFEVGKGRLFSLVGPNGAGKTTTVKILATLLLPDAGTAMVGGHDIVREAGAVRRITGLMLYPDKGFFGKLSGLENLVYYGMLYGLSKADAERRGKELLELVDLAGAANRPYEEYSMGMKARLALAKALINDPELLLLDEPTVGIDPLGARKIRELISGLKREGKTIIFTSHNLWEVEELSDEVALIMGGRLLAVGPPGEIKARFGFKPRVVAVVRCSGDFPYGYLEDGKYVINVDTDRPAQLLAKIVEEAENRGCEVAEASIREPSLEEVVVKIWRGTSARGETAT</sequence>
<evidence type="ECO:0000313" key="2">
    <source>
        <dbReference type="Proteomes" id="UP000033636"/>
    </source>
</evidence>
<organism evidence="1 2">
    <name type="scientific">Thermoproteus sp. AZ2</name>
    <dbReference type="NCBI Taxonomy" id="1609232"/>
    <lineage>
        <taxon>Archaea</taxon>
        <taxon>Thermoproteota</taxon>
        <taxon>Thermoprotei</taxon>
        <taxon>Thermoproteales</taxon>
        <taxon>Thermoproteaceae</taxon>
        <taxon>Thermoproteus</taxon>
    </lineage>
</organism>
<gene>
    <name evidence="1" type="ORF">TU35_005680</name>
</gene>
<reference evidence="1" key="1">
    <citation type="submission" date="2024-07" db="EMBL/GenBank/DDBJ databases">
        <title>Metagenome and Metagenome-Assembled Genomes of Archaea from a hot spring from the geothermal field of Los Azufres, Mexico.</title>
        <authorList>
            <person name="Marin-Paredes R."/>
            <person name="Martinez-Romero E."/>
            <person name="Servin-Garciduenas L.E."/>
        </authorList>
    </citation>
    <scope>NUCLEOTIDE SEQUENCE</scope>
</reference>
<name>A0ACC6V0Y8_9CREN</name>
<accession>A0ACC6V0Y8</accession>